<protein>
    <submittedName>
        <fullName evidence="1">Uncharacterized protein</fullName>
    </submittedName>
</protein>
<dbReference type="AlphaFoldDB" id="A0A6J4UZU7"/>
<sequence length="65" mass="7120">WATRSVRSLTSLAPAEATPASFDVGSSTRRWATWSRTTPRFRVRRTAPQARGVATSIRSSVLDDG</sequence>
<feature type="non-terminal residue" evidence="1">
    <location>
        <position position="1"/>
    </location>
</feature>
<dbReference type="EMBL" id="CADCWI010000116">
    <property type="protein sequence ID" value="CAA9565423.1"/>
    <property type="molecule type" value="Genomic_DNA"/>
</dbReference>
<feature type="non-terminal residue" evidence="1">
    <location>
        <position position="65"/>
    </location>
</feature>
<proteinExistence type="predicted"/>
<gene>
    <name evidence="1" type="ORF">AVDCRST_MAG43-2285</name>
</gene>
<evidence type="ECO:0000313" key="1">
    <source>
        <dbReference type="EMBL" id="CAA9565423.1"/>
    </source>
</evidence>
<name>A0A6J4UZU7_9BACT</name>
<organism evidence="1">
    <name type="scientific">uncultured Thermomicrobiales bacterium</name>
    <dbReference type="NCBI Taxonomy" id="1645740"/>
    <lineage>
        <taxon>Bacteria</taxon>
        <taxon>Pseudomonadati</taxon>
        <taxon>Thermomicrobiota</taxon>
        <taxon>Thermomicrobia</taxon>
        <taxon>Thermomicrobiales</taxon>
        <taxon>environmental samples</taxon>
    </lineage>
</organism>
<accession>A0A6J4UZU7</accession>
<reference evidence="1" key="1">
    <citation type="submission" date="2020-02" db="EMBL/GenBank/DDBJ databases">
        <authorList>
            <person name="Meier V. D."/>
        </authorList>
    </citation>
    <scope>NUCLEOTIDE SEQUENCE</scope>
    <source>
        <strain evidence="1">AVDCRST_MAG43</strain>
    </source>
</reference>